<keyword evidence="1" id="KW-0812">Transmembrane</keyword>
<keyword evidence="1" id="KW-1133">Transmembrane helix</keyword>
<comment type="caution">
    <text evidence="2">The sequence shown here is derived from an EMBL/GenBank/DDBJ whole genome shotgun (WGS) entry which is preliminary data.</text>
</comment>
<evidence type="ECO:0000313" key="2">
    <source>
        <dbReference type="EMBL" id="OEF99024.1"/>
    </source>
</evidence>
<sequence length="153" mass="17755">MSRDYMNKTVDTSKIVMDRIMNENRWALPVHQHENKISKRLRIISSIIIIFILLGISISFIFIKPTSTDKNTSSSQTEIVETMIKGTDFAKIFSNLDFMVIQKGTVAKIGEPIIYHPEEKRKNEVQNFWILTILSISIITLFMSWLSREENDS</sequence>
<gene>
    <name evidence="2" type="ORF">BHF71_10210</name>
</gene>
<dbReference type="AlphaFoldDB" id="A0A1D2YTK2"/>
<evidence type="ECO:0000313" key="3">
    <source>
        <dbReference type="Proteomes" id="UP000243739"/>
    </source>
</evidence>
<reference evidence="2 3" key="1">
    <citation type="submission" date="2016-09" db="EMBL/GenBank/DDBJ databases">
        <title>Draft genome sequence for the type strain of Vulcanibacillus modesticaldus BR, a strictly anaerobic, moderately thermophilic, and nitrate-reducing bacterium from deep sea-hydrothermal vents of the Mid-Atlantic Ridge.</title>
        <authorList>
            <person name="Abin C.A."/>
            <person name="Hollibaugh J.T."/>
        </authorList>
    </citation>
    <scope>NUCLEOTIDE SEQUENCE [LARGE SCALE GENOMIC DNA]</scope>
    <source>
        <strain evidence="2 3">BR</strain>
    </source>
</reference>
<name>A0A1D2YTK2_9BACI</name>
<dbReference type="Proteomes" id="UP000243739">
    <property type="component" value="Unassembled WGS sequence"/>
</dbReference>
<feature type="transmembrane region" description="Helical" evidence="1">
    <location>
        <begin position="43"/>
        <end position="63"/>
    </location>
</feature>
<feature type="transmembrane region" description="Helical" evidence="1">
    <location>
        <begin position="128"/>
        <end position="146"/>
    </location>
</feature>
<dbReference type="EMBL" id="MIJF01000036">
    <property type="protein sequence ID" value="OEF99024.1"/>
    <property type="molecule type" value="Genomic_DNA"/>
</dbReference>
<keyword evidence="1" id="KW-0472">Membrane</keyword>
<accession>A0A1D2YTK2</accession>
<organism evidence="2 3">
    <name type="scientific">Vulcanibacillus modesticaldus</name>
    <dbReference type="NCBI Taxonomy" id="337097"/>
    <lineage>
        <taxon>Bacteria</taxon>
        <taxon>Bacillati</taxon>
        <taxon>Bacillota</taxon>
        <taxon>Bacilli</taxon>
        <taxon>Bacillales</taxon>
        <taxon>Bacillaceae</taxon>
        <taxon>Vulcanibacillus</taxon>
    </lineage>
</organism>
<keyword evidence="3" id="KW-1185">Reference proteome</keyword>
<dbReference type="STRING" id="337097.BHF71_10210"/>
<evidence type="ECO:0000256" key="1">
    <source>
        <dbReference type="SAM" id="Phobius"/>
    </source>
</evidence>
<protein>
    <submittedName>
        <fullName evidence="2">Uncharacterized protein</fullName>
    </submittedName>
</protein>
<proteinExistence type="predicted"/>